<sequence length="280" mass="31522">MGITHVLNAAASCDPLLETTDRFPNWTRFYGKMKITYCGLPTTCHQFNMIRYFTPAARFITNALRNPENKLLIHCRDGVNHSPTLFLAYLIIYCNKSLEEAMDHLVRVKRIEPFTAFLFQLAFIEPKLRANGPLNGHFHSSPLNILFWPWVGCLQIHPGTSGAPSTLPWTYNLSAPRMDSSNSYCSHTCSIVASVLPTKDADLVHGLGTPSSNLKPLELQPPNPWALSSLDSSLVWGFLANILEDTETRMDSFYSFTLLQSDMLHGGLRGWLCYDRVGLR</sequence>
<dbReference type="Pfam" id="PF00782">
    <property type="entry name" value="DSPc"/>
    <property type="match status" value="1"/>
</dbReference>
<evidence type="ECO:0000256" key="1">
    <source>
        <dbReference type="ARBA" id="ARBA00008601"/>
    </source>
</evidence>
<dbReference type="PROSITE" id="PS50056">
    <property type="entry name" value="TYR_PHOSPHATASE_2"/>
    <property type="match status" value="1"/>
</dbReference>
<dbReference type="InterPro" id="IPR000387">
    <property type="entry name" value="Tyr_Pase_dom"/>
</dbReference>
<evidence type="ECO:0000259" key="3">
    <source>
        <dbReference type="PROSITE" id="PS50056"/>
    </source>
</evidence>
<protein>
    <recommendedName>
        <fullName evidence="3">Tyrosine specific protein phosphatases domain-containing protein</fullName>
    </recommendedName>
</protein>
<dbReference type="SMART" id="SM00195">
    <property type="entry name" value="DSPc"/>
    <property type="match status" value="1"/>
</dbReference>
<comment type="similarity">
    <text evidence="1">Belongs to the protein-tyrosine phosphatase family. Non-receptor class dual specificity subfamily.</text>
</comment>
<dbReference type="PANTHER" id="PTHR45682:SF3">
    <property type="entry name" value="DUAL SPECIFICITY PROTEIN PHOSPHATASE"/>
    <property type="match status" value="1"/>
</dbReference>
<comment type="caution">
    <text evidence="4">The sequence shown here is derived from an EMBL/GenBank/DDBJ whole genome shotgun (WGS) entry which is preliminary data.</text>
</comment>
<accession>A0A553RP38</accession>
<dbReference type="STRING" id="623744.A0A553RP38"/>
<dbReference type="GO" id="GO:0008138">
    <property type="term" value="F:protein tyrosine/serine/threonine phosphatase activity"/>
    <property type="evidence" value="ECO:0007669"/>
    <property type="project" value="InterPro"/>
</dbReference>
<organism evidence="4 5">
    <name type="scientific">Danionella cerebrum</name>
    <dbReference type="NCBI Taxonomy" id="2873325"/>
    <lineage>
        <taxon>Eukaryota</taxon>
        <taxon>Metazoa</taxon>
        <taxon>Chordata</taxon>
        <taxon>Craniata</taxon>
        <taxon>Vertebrata</taxon>
        <taxon>Euteleostomi</taxon>
        <taxon>Actinopterygii</taxon>
        <taxon>Neopterygii</taxon>
        <taxon>Teleostei</taxon>
        <taxon>Ostariophysi</taxon>
        <taxon>Cypriniformes</taxon>
        <taxon>Danionidae</taxon>
        <taxon>Danioninae</taxon>
        <taxon>Danionella</taxon>
    </lineage>
</organism>
<dbReference type="GO" id="GO:0005737">
    <property type="term" value="C:cytoplasm"/>
    <property type="evidence" value="ECO:0007669"/>
    <property type="project" value="TreeGrafter"/>
</dbReference>
<dbReference type="InterPro" id="IPR029021">
    <property type="entry name" value="Prot-tyrosine_phosphatase-like"/>
</dbReference>
<dbReference type="AlphaFoldDB" id="A0A553RP38"/>
<dbReference type="InterPro" id="IPR000340">
    <property type="entry name" value="Dual-sp_phosphatase_cat-dom"/>
</dbReference>
<evidence type="ECO:0000256" key="2">
    <source>
        <dbReference type="PIRSR" id="PIRSR620405-1"/>
    </source>
</evidence>
<dbReference type="InterPro" id="IPR020405">
    <property type="entry name" value="Atypical_DUSP_subfamA"/>
</dbReference>
<gene>
    <name evidence="4" type="ORF">DNTS_015761</name>
</gene>
<keyword evidence="5" id="KW-1185">Reference proteome</keyword>
<dbReference type="InterPro" id="IPR020422">
    <property type="entry name" value="TYR_PHOSPHATASE_DUAL_dom"/>
</dbReference>
<dbReference type="OrthoDB" id="8856824at2759"/>
<evidence type="ECO:0000313" key="4">
    <source>
        <dbReference type="EMBL" id="TRZ03934.1"/>
    </source>
</evidence>
<dbReference type="EMBL" id="SRMA01002811">
    <property type="protein sequence ID" value="TRZ03934.1"/>
    <property type="molecule type" value="Genomic_DNA"/>
</dbReference>
<name>A0A553RP38_9TELE</name>
<feature type="domain" description="Tyrosine specific protein phosphatases" evidence="3">
    <location>
        <begin position="51"/>
        <end position="109"/>
    </location>
</feature>
<proteinExistence type="inferred from homology"/>
<dbReference type="GO" id="GO:0043409">
    <property type="term" value="P:negative regulation of MAPK cascade"/>
    <property type="evidence" value="ECO:0007669"/>
    <property type="project" value="TreeGrafter"/>
</dbReference>
<dbReference type="GO" id="GO:0033549">
    <property type="term" value="F:MAP kinase phosphatase activity"/>
    <property type="evidence" value="ECO:0007669"/>
    <property type="project" value="TreeGrafter"/>
</dbReference>
<reference evidence="4 5" key="1">
    <citation type="journal article" date="2019" name="Sci. Data">
        <title>Hybrid genome assembly and annotation of Danionella translucida.</title>
        <authorList>
            <person name="Kadobianskyi M."/>
            <person name="Schulze L."/>
            <person name="Schuelke M."/>
            <person name="Judkewitz B."/>
        </authorList>
    </citation>
    <scope>NUCLEOTIDE SEQUENCE [LARGE SCALE GENOMIC DNA]</scope>
    <source>
        <strain evidence="4 5">Bolton</strain>
    </source>
</reference>
<evidence type="ECO:0000313" key="5">
    <source>
        <dbReference type="Proteomes" id="UP000316079"/>
    </source>
</evidence>
<dbReference type="PANTHER" id="PTHR45682">
    <property type="entry name" value="AGAP008228-PA"/>
    <property type="match status" value="1"/>
</dbReference>
<dbReference type="Proteomes" id="UP000316079">
    <property type="component" value="Unassembled WGS sequence"/>
</dbReference>
<dbReference type="SUPFAM" id="SSF52799">
    <property type="entry name" value="(Phosphotyrosine protein) phosphatases II"/>
    <property type="match status" value="1"/>
</dbReference>
<feature type="active site" description="Phosphocysteine intermediate" evidence="2">
    <location>
        <position position="75"/>
    </location>
</feature>
<dbReference type="Gene3D" id="3.90.190.10">
    <property type="entry name" value="Protein tyrosine phosphatase superfamily"/>
    <property type="match status" value="1"/>
</dbReference>